<keyword evidence="1" id="KW-1133">Transmembrane helix</keyword>
<dbReference type="EMBL" id="JAZHXJ010001244">
    <property type="protein sequence ID" value="KAL1845127.1"/>
    <property type="molecule type" value="Genomic_DNA"/>
</dbReference>
<feature type="transmembrane region" description="Helical" evidence="1">
    <location>
        <begin position="16"/>
        <end position="37"/>
    </location>
</feature>
<evidence type="ECO:0000256" key="1">
    <source>
        <dbReference type="SAM" id="Phobius"/>
    </source>
</evidence>
<evidence type="ECO:0000313" key="3">
    <source>
        <dbReference type="Proteomes" id="UP001586593"/>
    </source>
</evidence>
<accession>A0ABR3VTX5</accession>
<proteinExistence type="predicted"/>
<reference evidence="2 3" key="1">
    <citation type="journal article" date="2024" name="Commun. Biol.">
        <title>Comparative genomic analysis of thermophilic fungi reveals convergent evolutionary adaptations and gene losses.</title>
        <authorList>
            <person name="Steindorff A.S."/>
            <person name="Aguilar-Pontes M.V."/>
            <person name="Robinson A.J."/>
            <person name="Andreopoulos B."/>
            <person name="LaButti K."/>
            <person name="Kuo A."/>
            <person name="Mondo S."/>
            <person name="Riley R."/>
            <person name="Otillar R."/>
            <person name="Haridas S."/>
            <person name="Lipzen A."/>
            <person name="Grimwood J."/>
            <person name="Schmutz J."/>
            <person name="Clum A."/>
            <person name="Reid I.D."/>
            <person name="Moisan M.C."/>
            <person name="Butler G."/>
            <person name="Nguyen T.T.M."/>
            <person name="Dewar K."/>
            <person name="Conant G."/>
            <person name="Drula E."/>
            <person name="Henrissat B."/>
            <person name="Hansel C."/>
            <person name="Singer S."/>
            <person name="Hutchinson M.I."/>
            <person name="de Vries R.P."/>
            <person name="Natvig D.O."/>
            <person name="Powell A.J."/>
            <person name="Tsang A."/>
            <person name="Grigoriev I.V."/>
        </authorList>
    </citation>
    <scope>NUCLEOTIDE SEQUENCE [LARGE SCALE GENOMIC DNA]</scope>
    <source>
        <strain evidence="2 3">ATCC 24622</strain>
    </source>
</reference>
<evidence type="ECO:0000313" key="2">
    <source>
        <dbReference type="EMBL" id="KAL1845127.1"/>
    </source>
</evidence>
<dbReference type="Proteomes" id="UP001586593">
    <property type="component" value="Unassembled WGS sequence"/>
</dbReference>
<keyword evidence="1" id="KW-0812">Transmembrane</keyword>
<name>A0ABR3VTX5_9PEZI</name>
<keyword evidence="1" id="KW-0472">Membrane</keyword>
<gene>
    <name evidence="2" type="ORF">VTK73DRAFT_1066</name>
</gene>
<comment type="caution">
    <text evidence="2">The sequence shown here is derived from an EMBL/GenBank/DDBJ whole genome shotgun (WGS) entry which is preliminary data.</text>
</comment>
<keyword evidence="3" id="KW-1185">Reference proteome</keyword>
<sequence length="158" mass="17949">MDYDGHYQHSKGRRRIVWRAVCWMALRYLGICSPFLVSVETFPLFQPVLIAIITPVRVAVACKRERRRETDKGAALCAAHNCTERFDPSLLRSNRDCPTSYARCFDAVMLLCSGADPERAPFSLATFFILAPEPGLPCPGLAPIHRRQHQGSRRWMSK</sequence>
<feature type="transmembrane region" description="Helical" evidence="1">
    <location>
        <begin position="43"/>
        <end position="62"/>
    </location>
</feature>
<protein>
    <submittedName>
        <fullName evidence="2">Uncharacterized protein</fullName>
    </submittedName>
</protein>
<organism evidence="2 3">
    <name type="scientific">Phialemonium thermophilum</name>
    <dbReference type="NCBI Taxonomy" id="223376"/>
    <lineage>
        <taxon>Eukaryota</taxon>
        <taxon>Fungi</taxon>
        <taxon>Dikarya</taxon>
        <taxon>Ascomycota</taxon>
        <taxon>Pezizomycotina</taxon>
        <taxon>Sordariomycetes</taxon>
        <taxon>Sordariomycetidae</taxon>
        <taxon>Cephalothecales</taxon>
        <taxon>Cephalothecaceae</taxon>
        <taxon>Phialemonium</taxon>
    </lineage>
</organism>